<sequence length="413" mass="45785">MTMKNALDLGFVRRQFPALAGEWTFFDNAGGSQILGRVVDRLADFLLSTNVQLGASYAVSEAATARLATARQVMADYIHARYPEEIVHGSSTTQLLANLALAMVPLLRPGDEIVVTNCDHESNVGPWVRLGERGIVVKFWKVNPDSSALEPADLEPLLSERTRLVCFSYASNVVGTIHPVAQIVQLARRYGALTCVDAVAYAPHRPIDVQALDVDFLVFSTYKLYGPHAAVLYGKRDLLLELAGINHYFIERHEIPYKLQPGNANFELAWATTGIVDYFEQLAAMQEGPPAESYPERIARAFEPIAAHEEALSARLLAYLTAQPNLRILGQRQAERHLRVPTISFWVPGRASWTIPPKVDAFKIGIRWGDFYARRLIDSLGLTPTGGIVRVSAVHYNTIEEIDRLIAALQTVL</sequence>
<dbReference type="InterPro" id="IPR015424">
    <property type="entry name" value="PyrdxlP-dep_Trfase"/>
</dbReference>
<reference evidence="2 3" key="1">
    <citation type="journal article" date="2013" name="PLoS ONE">
        <title>Cultivation and Complete Genome Sequencing of Gloeobacter kilaueensis sp. nov., from a Lava Cave in Kilauea Caldera, Hawai'i.</title>
        <authorList>
            <person name="Saw J.H."/>
            <person name="Schatz M."/>
            <person name="Brown M.V."/>
            <person name="Kunkel D.D."/>
            <person name="Foster J.S."/>
            <person name="Shick H."/>
            <person name="Christensen S."/>
            <person name="Hou S."/>
            <person name="Wan X."/>
            <person name="Donachie S.P."/>
        </authorList>
    </citation>
    <scope>NUCLEOTIDE SEQUENCE [LARGE SCALE GENOMIC DNA]</scope>
    <source>
        <strain evidence="3">JS</strain>
    </source>
</reference>
<feature type="domain" description="Aminotransferase class V" evidence="1">
    <location>
        <begin position="25"/>
        <end position="242"/>
    </location>
</feature>
<dbReference type="RefSeq" id="WP_023174681.1">
    <property type="nucleotide sequence ID" value="NC_022600.1"/>
</dbReference>
<protein>
    <submittedName>
        <fullName evidence="2">Cysteine desulfurase family protein</fullName>
    </submittedName>
</protein>
<dbReference type="HOGENOM" id="CLU_003433_2_2_3"/>
<dbReference type="EMBL" id="CP003587">
    <property type="protein sequence ID" value="AGY59414.1"/>
    <property type="molecule type" value="Genomic_DNA"/>
</dbReference>
<dbReference type="Gene3D" id="3.90.1150.10">
    <property type="entry name" value="Aspartate Aminotransferase, domain 1"/>
    <property type="match status" value="1"/>
</dbReference>
<dbReference type="AlphaFoldDB" id="U5QPA7"/>
<dbReference type="Pfam" id="PF00266">
    <property type="entry name" value="Aminotran_5"/>
    <property type="match status" value="2"/>
</dbReference>
<dbReference type="InterPro" id="IPR015421">
    <property type="entry name" value="PyrdxlP-dep_Trfase_major"/>
</dbReference>
<keyword evidence="3" id="KW-1185">Reference proteome</keyword>
<dbReference type="SUPFAM" id="SSF53383">
    <property type="entry name" value="PLP-dependent transferases"/>
    <property type="match status" value="1"/>
</dbReference>
<dbReference type="InterPro" id="IPR000192">
    <property type="entry name" value="Aminotrans_V_dom"/>
</dbReference>
<gene>
    <name evidence="2" type="ORF">GKIL_3168</name>
</gene>
<dbReference type="eggNOG" id="COG0520">
    <property type="taxonomic scope" value="Bacteria"/>
</dbReference>
<dbReference type="PANTHER" id="PTHR43586:SF21">
    <property type="entry name" value="PYRIDOXAL PHOSPHATE (PLP)-DEPENDENT ASPARTATE AMINOTRANSFERASE SUPERFAMILY"/>
    <property type="match status" value="1"/>
</dbReference>
<dbReference type="PATRIC" id="fig|1183438.3.peg.3118"/>
<dbReference type="Proteomes" id="UP000017396">
    <property type="component" value="Chromosome"/>
</dbReference>
<feature type="domain" description="Aminotransferase class V" evidence="1">
    <location>
        <begin position="302"/>
        <end position="405"/>
    </location>
</feature>
<name>U5QPA7_GLOK1</name>
<dbReference type="PANTHER" id="PTHR43586">
    <property type="entry name" value="CYSTEINE DESULFURASE"/>
    <property type="match status" value="1"/>
</dbReference>
<organism evidence="2 3">
    <name type="scientific">Gloeobacter kilaueensis (strain ATCC BAA-2537 / CCAP 1431/1 / ULC 316 / JS1)</name>
    <dbReference type="NCBI Taxonomy" id="1183438"/>
    <lineage>
        <taxon>Bacteria</taxon>
        <taxon>Bacillati</taxon>
        <taxon>Cyanobacteriota</taxon>
        <taxon>Cyanophyceae</taxon>
        <taxon>Gloeobacterales</taxon>
        <taxon>Gloeobacteraceae</taxon>
        <taxon>Gloeobacter</taxon>
    </lineage>
</organism>
<dbReference type="NCBIfam" id="TIGR01976">
    <property type="entry name" value="am_tr_V_VC1184"/>
    <property type="match status" value="1"/>
</dbReference>
<evidence type="ECO:0000259" key="1">
    <source>
        <dbReference type="Pfam" id="PF00266"/>
    </source>
</evidence>
<dbReference type="InterPro" id="IPR015422">
    <property type="entry name" value="PyrdxlP-dep_Trfase_small"/>
</dbReference>
<dbReference type="Gene3D" id="3.40.640.10">
    <property type="entry name" value="Type I PLP-dependent aspartate aminotransferase-like (Major domain)"/>
    <property type="match status" value="1"/>
</dbReference>
<accession>U5QPA7</accession>
<evidence type="ECO:0000313" key="2">
    <source>
        <dbReference type="EMBL" id="AGY59414.1"/>
    </source>
</evidence>
<dbReference type="InterPro" id="IPR011340">
    <property type="entry name" value="Cys_dSase-rel"/>
</dbReference>
<evidence type="ECO:0000313" key="3">
    <source>
        <dbReference type="Proteomes" id="UP000017396"/>
    </source>
</evidence>
<dbReference type="KEGG" id="glj:GKIL_3168"/>
<proteinExistence type="predicted"/>
<dbReference type="STRING" id="1183438.GKIL_3168"/>